<evidence type="ECO:0000313" key="5">
    <source>
        <dbReference type="Proteomes" id="UP000266234"/>
    </source>
</evidence>
<keyword evidence="5" id="KW-1185">Reference proteome</keyword>
<feature type="domain" description="Xylanolytic transcriptional activator regulatory" evidence="3">
    <location>
        <begin position="47"/>
        <end position="268"/>
    </location>
</feature>
<name>A0A395SQT2_9HYPO</name>
<accession>A0A395SQT2</accession>
<dbReference type="PANTHER" id="PTHR47431:SF1">
    <property type="entry name" value="ZN(II)2CYS6 TRANSCRIPTION FACTOR (EUROFUNG)"/>
    <property type="match status" value="1"/>
</dbReference>
<protein>
    <submittedName>
        <fullName evidence="4">C6 transcription factor</fullName>
    </submittedName>
</protein>
<proteinExistence type="predicted"/>
<comment type="caution">
    <text evidence="4">The sequence shown here is derived from an EMBL/GenBank/DDBJ whole genome shotgun (WGS) entry which is preliminary data.</text>
</comment>
<dbReference type="Proteomes" id="UP000266234">
    <property type="component" value="Unassembled WGS sequence"/>
</dbReference>
<dbReference type="GO" id="GO:0003677">
    <property type="term" value="F:DNA binding"/>
    <property type="evidence" value="ECO:0007669"/>
    <property type="project" value="InterPro"/>
</dbReference>
<dbReference type="CDD" id="cd12148">
    <property type="entry name" value="fungal_TF_MHR"/>
    <property type="match status" value="1"/>
</dbReference>
<sequence>MIKDEFSMTDQGDTAESTPSSSLSSFDNSLLSQEKALNLYYANFHVAHSWMMSREALESLLKSSADDTRFLEATIFYIASRYSVTDSTSYWERAYEMSQESLPPTLWTVQALLSLSIASFGEENDYRSLFSQASNLALHLGLQYKVFADEQKELVQTESCRRTYWALYVYEVLLDMRNNMTCTPLYQINSTDGAELPCKEQEYEAGTIPAPISLADYDRLGASRDHSSWAYFIDLIRIHDSCVTQFPCEWAISSGELEDVNQRIDAWRNTLRAPKMERLGENGTVDIILYSALVISYG</sequence>
<evidence type="ECO:0000256" key="1">
    <source>
        <dbReference type="ARBA" id="ARBA00023242"/>
    </source>
</evidence>
<organism evidence="4 5">
    <name type="scientific">Fusarium longipes</name>
    <dbReference type="NCBI Taxonomy" id="694270"/>
    <lineage>
        <taxon>Eukaryota</taxon>
        <taxon>Fungi</taxon>
        <taxon>Dikarya</taxon>
        <taxon>Ascomycota</taxon>
        <taxon>Pezizomycotina</taxon>
        <taxon>Sordariomycetes</taxon>
        <taxon>Hypocreomycetidae</taxon>
        <taxon>Hypocreales</taxon>
        <taxon>Nectriaceae</taxon>
        <taxon>Fusarium</taxon>
    </lineage>
</organism>
<dbReference type="Pfam" id="PF04082">
    <property type="entry name" value="Fungal_trans"/>
    <property type="match status" value="1"/>
</dbReference>
<dbReference type="EMBL" id="PXOG01000129">
    <property type="protein sequence ID" value="RGP74828.1"/>
    <property type="molecule type" value="Genomic_DNA"/>
</dbReference>
<keyword evidence="1" id="KW-0539">Nucleus</keyword>
<dbReference type="GO" id="GO:0008270">
    <property type="term" value="F:zinc ion binding"/>
    <property type="evidence" value="ECO:0007669"/>
    <property type="project" value="InterPro"/>
</dbReference>
<dbReference type="PANTHER" id="PTHR47431">
    <property type="entry name" value="ZN(II)2CYS6 TRANSCRIPTION FACTOR (EUROFUNG)-RELATED"/>
    <property type="match status" value="1"/>
</dbReference>
<dbReference type="OrthoDB" id="10067394at2759"/>
<evidence type="ECO:0000313" key="4">
    <source>
        <dbReference type="EMBL" id="RGP74828.1"/>
    </source>
</evidence>
<evidence type="ECO:0000259" key="3">
    <source>
        <dbReference type="Pfam" id="PF04082"/>
    </source>
</evidence>
<dbReference type="STRING" id="694270.A0A395SQT2"/>
<evidence type="ECO:0000256" key="2">
    <source>
        <dbReference type="SAM" id="MobiDB-lite"/>
    </source>
</evidence>
<reference evidence="4 5" key="1">
    <citation type="journal article" date="2018" name="PLoS Pathog.">
        <title>Evolution of structural diversity of trichothecenes, a family of toxins produced by plant pathogenic and entomopathogenic fungi.</title>
        <authorList>
            <person name="Proctor R.H."/>
            <person name="McCormick S.P."/>
            <person name="Kim H.S."/>
            <person name="Cardoza R.E."/>
            <person name="Stanley A.M."/>
            <person name="Lindo L."/>
            <person name="Kelly A."/>
            <person name="Brown D.W."/>
            <person name="Lee T."/>
            <person name="Vaughan M.M."/>
            <person name="Alexander N.J."/>
            <person name="Busman M."/>
            <person name="Gutierrez S."/>
        </authorList>
    </citation>
    <scope>NUCLEOTIDE SEQUENCE [LARGE SCALE GENOMIC DNA]</scope>
    <source>
        <strain evidence="4 5">NRRL 20695</strain>
    </source>
</reference>
<dbReference type="AlphaFoldDB" id="A0A395SQT2"/>
<feature type="region of interest" description="Disordered" evidence="2">
    <location>
        <begin position="1"/>
        <end position="25"/>
    </location>
</feature>
<dbReference type="InterPro" id="IPR007219">
    <property type="entry name" value="XnlR_reg_dom"/>
</dbReference>
<dbReference type="GO" id="GO:0006351">
    <property type="term" value="P:DNA-templated transcription"/>
    <property type="evidence" value="ECO:0007669"/>
    <property type="project" value="InterPro"/>
</dbReference>
<gene>
    <name evidence="4" type="ORF">FLONG3_5939</name>
</gene>